<dbReference type="InterPro" id="IPR003594">
    <property type="entry name" value="HATPase_dom"/>
</dbReference>
<dbReference type="Gene3D" id="3.30.750.24">
    <property type="entry name" value="STAS domain"/>
    <property type="match status" value="1"/>
</dbReference>
<dbReference type="Proteomes" id="UP000635606">
    <property type="component" value="Unassembled WGS sequence"/>
</dbReference>
<dbReference type="SUPFAM" id="SSF55874">
    <property type="entry name" value="ATPase domain of HSP90 chaperone/DNA topoisomerase II/histidine kinase"/>
    <property type="match status" value="1"/>
</dbReference>
<dbReference type="InterPro" id="IPR036513">
    <property type="entry name" value="STAS_dom_sf"/>
</dbReference>
<reference evidence="3" key="1">
    <citation type="submission" date="2021-01" db="EMBL/GenBank/DDBJ databases">
        <title>Whole genome shotgun sequence of Virgisporangium ochraceum NBRC 16418.</title>
        <authorList>
            <person name="Komaki H."/>
            <person name="Tamura T."/>
        </authorList>
    </citation>
    <scope>NUCLEOTIDE SEQUENCE</scope>
    <source>
        <strain evidence="3">NBRC 16418</strain>
    </source>
</reference>
<dbReference type="Pfam" id="PF13581">
    <property type="entry name" value="HATPase_c_2"/>
    <property type="match status" value="1"/>
</dbReference>
<evidence type="ECO:0000313" key="4">
    <source>
        <dbReference type="Proteomes" id="UP000635606"/>
    </source>
</evidence>
<dbReference type="Gene3D" id="3.30.565.10">
    <property type="entry name" value="Histidine kinase-like ATPase, C-terminal domain"/>
    <property type="match status" value="1"/>
</dbReference>
<dbReference type="PROSITE" id="PS50801">
    <property type="entry name" value="STAS"/>
    <property type="match status" value="1"/>
</dbReference>
<evidence type="ECO:0000256" key="1">
    <source>
        <dbReference type="ARBA" id="ARBA00022527"/>
    </source>
</evidence>
<evidence type="ECO:0000259" key="2">
    <source>
        <dbReference type="PROSITE" id="PS50801"/>
    </source>
</evidence>
<comment type="caution">
    <text evidence="3">The sequence shown here is derived from an EMBL/GenBank/DDBJ whole genome shotgun (WGS) entry which is preliminary data.</text>
</comment>
<dbReference type="GO" id="GO:0004674">
    <property type="term" value="F:protein serine/threonine kinase activity"/>
    <property type="evidence" value="ECO:0007669"/>
    <property type="project" value="UniProtKB-KW"/>
</dbReference>
<gene>
    <name evidence="3" type="ORF">Voc01_004760</name>
</gene>
<keyword evidence="4" id="KW-1185">Reference proteome</keyword>
<feature type="domain" description="STAS" evidence="2">
    <location>
        <begin position="17"/>
        <end position="118"/>
    </location>
</feature>
<organism evidence="3 4">
    <name type="scientific">Virgisporangium ochraceum</name>
    <dbReference type="NCBI Taxonomy" id="65505"/>
    <lineage>
        <taxon>Bacteria</taxon>
        <taxon>Bacillati</taxon>
        <taxon>Actinomycetota</taxon>
        <taxon>Actinomycetes</taxon>
        <taxon>Micromonosporales</taxon>
        <taxon>Micromonosporaceae</taxon>
        <taxon>Virgisporangium</taxon>
    </lineage>
</organism>
<dbReference type="CDD" id="cd16936">
    <property type="entry name" value="HATPase_RsbW-like"/>
    <property type="match status" value="1"/>
</dbReference>
<sequence>MISDLTEVDGPAGRAAVVRLAGALTFDTAPDARVSLLKAVAAQPVVVVVDVTDLMVPDDVSLTLFPAIARHAAAWPGIPLVLAAPSRDLVAALERTAVMRYVPVISTVVAACRAVDSTPPRRITEALSTGPQAVATARSIVRDACERWLHREIADTAELVMSELASNAVRHARGGVEVSVALRQRYLHLSVRDRSFEPARIGHNGGRGLLLVDALTNGWGCTDVADGKVVWATLRLA</sequence>
<proteinExistence type="predicted"/>
<dbReference type="SUPFAM" id="SSF52091">
    <property type="entry name" value="SpoIIaa-like"/>
    <property type="match status" value="1"/>
</dbReference>
<accession>A0A8J4E8N8</accession>
<dbReference type="EMBL" id="BOPH01000006">
    <property type="protein sequence ID" value="GIJ65559.1"/>
    <property type="molecule type" value="Genomic_DNA"/>
</dbReference>
<dbReference type="InterPro" id="IPR002645">
    <property type="entry name" value="STAS_dom"/>
</dbReference>
<dbReference type="InterPro" id="IPR036890">
    <property type="entry name" value="HATPase_C_sf"/>
</dbReference>
<dbReference type="PANTHER" id="PTHR35526">
    <property type="entry name" value="ANTI-SIGMA-F FACTOR RSBW-RELATED"/>
    <property type="match status" value="1"/>
</dbReference>
<keyword evidence="1" id="KW-0418">Kinase</keyword>
<dbReference type="InterPro" id="IPR050267">
    <property type="entry name" value="Anti-sigma-factor_SerPK"/>
</dbReference>
<evidence type="ECO:0000313" key="3">
    <source>
        <dbReference type="EMBL" id="GIJ65559.1"/>
    </source>
</evidence>
<dbReference type="RefSeq" id="WP_203925567.1">
    <property type="nucleotide sequence ID" value="NZ_BOPH01000006.1"/>
</dbReference>
<keyword evidence="1" id="KW-0808">Transferase</keyword>
<dbReference type="Pfam" id="PF01740">
    <property type="entry name" value="STAS"/>
    <property type="match status" value="1"/>
</dbReference>
<dbReference type="AlphaFoldDB" id="A0A8J4E8N8"/>
<protein>
    <recommendedName>
        <fullName evidence="2">STAS domain-containing protein</fullName>
    </recommendedName>
</protein>
<name>A0A8J4E8N8_9ACTN</name>
<dbReference type="PANTHER" id="PTHR35526:SF3">
    <property type="entry name" value="ANTI-SIGMA-F FACTOR RSBW"/>
    <property type="match status" value="1"/>
</dbReference>
<keyword evidence="1" id="KW-0723">Serine/threonine-protein kinase</keyword>